<evidence type="ECO:0000259" key="4">
    <source>
        <dbReference type="Pfam" id="PF03781"/>
    </source>
</evidence>
<evidence type="ECO:0000259" key="5">
    <source>
        <dbReference type="Pfam" id="PF10017"/>
    </source>
</evidence>
<feature type="region of interest" description="Disordered" evidence="3">
    <location>
        <begin position="728"/>
        <end position="750"/>
    </location>
</feature>
<name>A0ABR4ARN4_9LECA</name>
<evidence type="ECO:0000313" key="6">
    <source>
        <dbReference type="EMBL" id="KAL2047808.1"/>
    </source>
</evidence>
<keyword evidence="2" id="KW-0808">Transferase</keyword>
<dbReference type="Pfam" id="PF03781">
    <property type="entry name" value="FGE-sulfatase"/>
    <property type="match status" value="2"/>
</dbReference>
<keyword evidence="7" id="KW-1185">Reference proteome</keyword>
<protein>
    <recommendedName>
        <fullName evidence="8">Ergothioneine biosynthesis protein 1</fullName>
    </recommendedName>
</protein>
<comment type="caution">
    <text evidence="6">The sequence shown here is derived from an EMBL/GenBank/DDBJ whole genome shotgun (WGS) entry which is preliminary data.</text>
</comment>
<evidence type="ECO:0000256" key="1">
    <source>
        <dbReference type="ARBA" id="ARBA00022603"/>
    </source>
</evidence>
<dbReference type="Gene3D" id="3.40.50.150">
    <property type="entry name" value="Vaccinia Virus protein VP39"/>
    <property type="match status" value="1"/>
</dbReference>
<dbReference type="NCBIfam" id="TIGR03439">
    <property type="entry name" value="methyl_EasF"/>
    <property type="match status" value="1"/>
</dbReference>
<reference evidence="6 7" key="1">
    <citation type="submission" date="2024-09" db="EMBL/GenBank/DDBJ databases">
        <title>Rethinking Asexuality: The Enigmatic Case of Functional Sexual Genes in Lepraria (Stereocaulaceae).</title>
        <authorList>
            <person name="Doellman M."/>
            <person name="Sun Y."/>
            <person name="Barcenas-Pena A."/>
            <person name="Lumbsch H.T."/>
            <person name="Grewe F."/>
        </authorList>
    </citation>
    <scope>NUCLEOTIDE SEQUENCE [LARGE SCALE GENOMIC DNA]</scope>
    <source>
        <strain evidence="6 7">Grewe 0041</strain>
    </source>
</reference>
<dbReference type="InterPro" id="IPR019257">
    <property type="entry name" value="MeTrfase_dom"/>
</dbReference>
<dbReference type="InterPro" id="IPR016187">
    <property type="entry name" value="CTDL_fold"/>
</dbReference>
<dbReference type="InterPro" id="IPR017805">
    <property type="entry name" value="SAM_MeTrfase_EasF-type_put"/>
</dbReference>
<sequence length="867" mass="98978">MRLIPFQPSLHCRFLPLLTMALQNGHRDVSITDIRRDGLDFDLVEEIRQKLNPGKGKERRMPTRLLYDEQGLKLFEDITYLDEYYLTNAEIEVLTNHADEMTKHIRPGSLVVELGSGNLRKINILLQAFERAEKDIDYYALDLSRPELERTLAQVEGVYQHVHCHGLFGTYDDGLAWLEKPENLEKPKCILWMGSSIGNLSRPEAVDFLKGFSQVLRGQDVMLIGVDACQDKDKIYHAYNDREGKTHQFGINGLTHANKLIGKKVFSRSDWKIIGEYDEDASRHQAFYTPVRDVVVEGTPIKAGERIRFEESYKYSMLQSGELWQNAGLRPQARFGNRIDEYHLHLVSKPTFTYPLKADEYAPQPIPALHEFAQLWAAWDLVTRQMIPEQELLSKPIKLRNCCLFYLGHIPTFLDIHLTRATGDAPTKPSSYQQIFERGIDPDVDNPENCHAHSEIPDEWPPIDEILGYQELVRARTRLLYQNGLAETDQKIGRAMWIGFEHEVMHLETLLYMLLQSDKTRPPPGVAPDFEILAKQAREAAVPNEWIRVPASTISVGMNDPENDEGPDRYFGWDNEKPQRTVDVPAFEAQARPLTNEDYARFLDHTSQDKLPASWTSWDRNGYHSQTNGESHVNGDGVYLNGTSLRLTDAYLNGKFVRTVYGPVPLKNALDWPIFASYDELARCAAWMNGRIPTVDEARSIYSYVDINKNKHTDSILTKKVSAVNGHLSNDGVEISPPSHPSHKGASGAERSLPRNQLFADLEGLNVGFKHFHPMPVTQNGNRLSGRGDMGGVWEWTSSALERHEGFEAMKLYPAYTDDFFDGKHNIVLGGSWATHPRISGRKTFVNWYQRNYQYAWCGARLVRDIK</sequence>
<dbReference type="InterPro" id="IPR029063">
    <property type="entry name" value="SAM-dependent_MTases_sf"/>
</dbReference>
<dbReference type="Proteomes" id="UP001590951">
    <property type="component" value="Unassembled WGS sequence"/>
</dbReference>
<evidence type="ECO:0000256" key="3">
    <source>
        <dbReference type="SAM" id="MobiDB-lite"/>
    </source>
</evidence>
<dbReference type="InterPro" id="IPR042095">
    <property type="entry name" value="SUMF_sf"/>
</dbReference>
<organism evidence="6 7">
    <name type="scientific">Lepraria finkii</name>
    <dbReference type="NCBI Taxonomy" id="1340010"/>
    <lineage>
        <taxon>Eukaryota</taxon>
        <taxon>Fungi</taxon>
        <taxon>Dikarya</taxon>
        <taxon>Ascomycota</taxon>
        <taxon>Pezizomycotina</taxon>
        <taxon>Lecanoromycetes</taxon>
        <taxon>OSLEUM clade</taxon>
        <taxon>Lecanoromycetidae</taxon>
        <taxon>Lecanorales</taxon>
        <taxon>Lecanorineae</taxon>
        <taxon>Stereocaulaceae</taxon>
        <taxon>Lepraria</taxon>
    </lineage>
</organism>
<gene>
    <name evidence="6" type="ORF">ABVK25_011309</name>
</gene>
<dbReference type="InterPro" id="IPR051128">
    <property type="entry name" value="EgtD_Methyltrsf_superfamily"/>
</dbReference>
<feature type="domain" description="Histidine-specific methyltransferase SAM-dependent" evidence="5">
    <location>
        <begin position="46"/>
        <end position="348"/>
    </location>
</feature>
<dbReference type="SUPFAM" id="SSF56436">
    <property type="entry name" value="C-type lectin-like"/>
    <property type="match status" value="1"/>
</dbReference>
<proteinExistence type="predicted"/>
<dbReference type="InterPro" id="IPR005532">
    <property type="entry name" value="SUMF_dom"/>
</dbReference>
<dbReference type="PANTHER" id="PTHR43397:SF1">
    <property type="entry name" value="ERGOTHIONEINE BIOSYNTHESIS PROTEIN 1"/>
    <property type="match status" value="1"/>
</dbReference>
<evidence type="ECO:0000256" key="2">
    <source>
        <dbReference type="ARBA" id="ARBA00022679"/>
    </source>
</evidence>
<feature type="domain" description="Sulfatase-modifying factor enzyme-like" evidence="4">
    <location>
        <begin position="769"/>
        <end position="864"/>
    </location>
</feature>
<dbReference type="Pfam" id="PF10017">
    <property type="entry name" value="Methyltransf_33"/>
    <property type="match status" value="1"/>
</dbReference>
<dbReference type="Gene3D" id="3.90.1580.10">
    <property type="entry name" value="paralog of FGE (formylglycine-generating enzyme)"/>
    <property type="match status" value="1"/>
</dbReference>
<dbReference type="PANTHER" id="PTHR43397">
    <property type="entry name" value="ERGOTHIONEINE BIOSYNTHESIS PROTEIN 1"/>
    <property type="match status" value="1"/>
</dbReference>
<accession>A0ABR4ARN4</accession>
<dbReference type="EMBL" id="JBHFEH010000093">
    <property type="protein sequence ID" value="KAL2047808.1"/>
    <property type="molecule type" value="Genomic_DNA"/>
</dbReference>
<feature type="domain" description="Sulfatase-modifying factor enzyme-like" evidence="4">
    <location>
        <begin position="545"/>
        <end position="697"/>
    </location>
</feature>
<evidence type="ECO:0000313" key="7">
    <source>
        <dbReference type="Proteomes" id="UP001590951"/>
    </source>
</evidence>
<keyword evidence="1" id="KW-0489">Methyltransferase</keyword>
<evidence type="ECO:0008006" key="8">
    <source>
        <dbReference type="Google" id="ProtNLM"/>
    </source>
</evidence>